<dbReference type="Proteomes" id="UP000293547">
    <property type="component" value="Unassembled WGS sequence"/>
</dbReference>
<accession>A0ACB6F329</accession>
<dbReference type="EMBL" id="PDWZ02000022">
    <property type="protein sequence ID" value="KAB2098735.1"/>
    <property type="molecule type" value="Genomic_DNA"/>
</dbReference>
<organism evidence="1 2">
    <name type="scientific">Alternaria gaisen</name>
    <dbReference type="NCBI Taxonomy" id="167740"/>
    <lineage>
        <taxon>Eukaryota</taxon>
        <taxon>Fungi</taxon>
        <taxon>Dikarya</taxon>
        <taxon>Ascomycota</taxon>
        <taxon>Pezizomycotina</taxon>
        <taxon>Dothideomycetes</taxon>
        <taxon>Pleosporomycetidae</taxon>
        <taxon>Pleosporales</taxon>
        <taxon>Pleosporineae</taxon>
        <taxon>Pleosporaceae</taxon>
        <taxon>Alternaria</taxon>
        <taxon>Alternaria sect. Alternaria</taxon>
    </lineage>
</organism>
<protein>
    <submittedName>
        <fullName evidence="1">Uncharacterized protein</fullName>
    </submittedName>
</protein>
<reference evidence="1 2" key="1">
    <citation type="journal article" date="2019" name="bioRxiv">
        <title>Genomics, evolutionary history and diagnostics of the Alternaria alternata species group including apple and Asian pear pathotypes.</title>
        <authorList>
            <person name="Armitage A.D."/>
            <person name="Cockerton H.M."/>
            <person name="Sreenivasaprasad S."/>
            <person name="Woodhall J.W."/>
            <person name="Lane C.R."/>
            <person name="Harrison R.J."/>
            <person name="Clarkson J.P."/>
        </authorList>
    </citation>
    <scope>NUCLEOTIDE SEQUENCE [LARGE SCALE GENOMIC DNA]</scope>
    <source>
        <strain evidence="1 2">FERA 650</strain>
    </source>
</reference>
<gene>
    <name evidence="1" type="ORF">AG0111_0g13005</name>
</gene>
<name>A0ACB6F329_9PLEO</name>
<evidence type="ECO:0000313" key="2">
    <source>
        <dbReference type="Proteomes" id="UP000293547"/>
    </source>
</evidence>
<comment type="caution">
    <text evidence="1">The sequence shown here is derived from an EMBL/GenBank/DDBJ whole genome shotgun (WGS) entry which is preliminary data.</text>
</comment>
<sequence length="457" mass="50708">MSPLDMDIDLMGAQPALFKLYTQLAFMFPLSESEEGQPSHHQVTSTMTAGLAELAANFPWVAGQVVNINPDTEAVPHYKIRPYEPVPQLVVRDYTGDAEIPSFDLMHQKGFPMSVLGEDVWAPCPTLAVMGFDPKKASGASDEPAPVMLVQINYAAVLGWLSQACRSEHFTENELGIGNMTRVGIVPLIEDEGWTPGPELQNQLFPPLPPTVDKEVDNTVERKSPEPPSKCAWTYFDFSAESLESLKGLATTSLPQDFTSFISTDDALSAFIFLSVLRTRQSRLRPDASVTFARAVDARRYLDIHPDYPGVLQNMAYTSYPQESLLSTPLGHIAAKMRQAVDPLASDVAYRTRSLITFLSQSPDNATKTSFTATLDMSVDIALSSWTKVPAYEWDFGLRLGPPVAVRRPGFVPVESLMYLMPRSREGSVAVAMCLREEDLQCLLRDEEWKRFARYIG</sequence>
<proteinExistence type="predicted"/>
<evidence type="ECO:0000313" key="1">
    <source>
        <dbReference type="EMBL" id="KAB2098735.1"/>
    </source>
</evidence>
<keyword evidence="2" id="KW-1185">Reference proteome</keyword>